<proteinExistence type="predicted"/>
<sequence length="196" mass="22987">MGEALTKLVDKHPNRWSQHLPDVQLAYNTAVHTSRGVSPYEQVFKEHPRSKFKIITEKISPATVREKTERLRENVSEVFQKAQESDAKLAEKRRERYNNQWTGLYVVVKPTSVTKTSYVVRRNNGTKEEIVHYNYLKPYQIRPVKKPKSRNPLKKNGVGHPALGTSEDSESDSREEEMQPERRYPERIRRPPEKYT</sequence>
<feature type="region of interest" description="Disordered" evidence="1">
    <location>
        <begin position="142"/>
        <end position="196"/>
    </location>
</feature>
<accession>A0A6S7K6C9</accession>
<dbReference type="GO" id="GO:0003676">
    <property type="term" value="F:nucleic acid binding"/>
    <property type="evidence" value="ECO:0007669"/>
    <property type="project" value="InterPro"/>
</dbReference>
<dbReference type="InterPro" id="IPR036397">
    <property type="entry name" value="RNaseH_sf"/>
</dbReference>
<organism evidence="2 3">
    <name type="scientific">Paramuricea clavata</name>
    <name type="common">Red gorgonian</name>
    <name type="synonym">Violescent sea-whip</name>
    <dbReference type="NCBI Taxonomy" id="317549"/>
    <lineage>
        <taxon>Eukaryota</taxon>
        <taxon>Metazoa</taxon>
        <taxon>Cnidaria</taxon>
        <taxon>Anthozoa</taxon>
        <taxon>Octocorallia</taxon>
        <taxon>Malacalcyonacea</taxon>
        <taxon>Plexauridae</taxon>
        <taxon>Paramuricea</taxon>
    </lineage>
</organism>
<name>A0A6S7K6C9_PARCT</name>
<protein>
    <submittedName>
        <fullName evidence="2">Retrovirus-related Pol poly from transposon</fullName>
    </submittedName>
</protein>
<dbReference type="AlphaFoldDB" id="A0A6S7K6C9"/>
<dbReference type="EMBL" id="CACRXK020009145">
    <property type="protein sequence ID" value="CAB4016508.1"/>
    <property type="molecule type" value="Genomic_DNA"/>
</dbReference>
<feature type="compositionally biased region" description="Basic and acidic residues" evidence="1">
    <location>
        <begin position="176"/>
        <end position="196"/>
    </location>
</feature>
<gene>
    <name evidence="2" type="ORF">PACLA_8A031113</name>
</gene>
<dbReference type="Proteomes" id="UP001152795">
    <property type="component" value="Unassembled WGS sequence"/>
</dbReference>
<evidence type="ECO:0000313" key="3">
    <source>
        <dbReference type="Proteomes" id="UP001152795"/>
    </source>
</evidence>
<keyword evidence="3" id="KW-1185">Reference proteome</keyword>
<evidence type="ECO:0000313" key="2">
    <source>
        <dbReference type="EMBL" id="CAB4016508.1"/>
    </source>
</evidence>
<reference evidence="2" key="1">
    <citation type="submission" date="2020-04" db="EMBL/GenBank/DDBJ databases">
        <authorList>
            <person name="Alioto T."/>
            <person name="Alioto T."/>
            <person name="Gomez Garrido J."/>
        </authorList>
    </citation>
    <scope>NUCLEOTIDE SEQUENCE</scope>
    <source>
        <strain evidence="2">A484AB</strain>
    </source>
</reference>
<dbReference type="Gene3D" id="3.30.420.10">
    <property type="entry name" value="Ribonuclease H-like superfamily/Ribonuclease H"/>
    <property type="match status" value="1"/>
</dbReference>
<evidence type="ECO:0000256" key="1">
    <source>
        <dbReference type="SAM" id="MobiDB-lite"/>
    </source>
</evidence>
<feature type="compositionally biased region" description="Basic residues" evidence="1">
    <location>
        <begin position="143"/>
        <end position="153"/>
    </location>
</feature>
<comment type="caution">
    <text evidence="2">The sequence shown here is derived from an EMBL/GenBank/DDBJ whole genome shotgun (WGS) entry which is preliminary data.</text>
</comment>